<dbReference type="InterPro" id="IPR054232">
    <property type="entry name" value="DUF6957"/>
</dbReference>
<feature type="domain" description="DUF6957" evidence="1">
    <location>
        <begin position="18"/>
        <end position="129"/>
    </location>
</feature>
<dbReference type="Proteomes" id="UP000412311">
    <property type="component" value="Unassembled WGS sequence"/>
</dbReference>
<evidence type="ECO:0000313" key="3">
    <source>
        <dbReference type="Proteomes" id="UP000412311"/>
    </source>
</evidence>
<dbReference type="AlphaFoldDB" id="A0A5E7T078"/>
<reference evidence="2 3" key="1">
    <citation type="submission" date="2019-09" db="EMBL/GenBank/DDBJ databases">
        <authorList>
            <person name="Chandra G."/>
            <person name="Truman W A."/>
        </authorList>
    </citation>
    <scope>NUCLEOTIDE SEQUENCE [LARGE SCALE GENOMIC DNA]</scope>
    <source>
        <strain evidence="2">PS925</strain>
    </source>
</reference>
<dbReference type="Pfam" id="PF22275">
    <property type="entry name" value="DUF6957"/>
    <property type="match status" value="1"/>
</dbReference>
<organism evidence="2 3">
    <name type="scientific">Pseudomonas fluorescens</name>
    <dbReference type="NCBI Taxonomy" id="294"/>
    <lineage>
        <taxon>Bacteria</taxon>
        <taxon>Pseudomonadati</taxon>
        <taxon>Pseudomonadota</taxon>
        <taxon>Gammaproteobacteria</taxon>
        <taxon>Pseudomonadales</taxon>
        <taxon>Pseudomonadaceae</taxon>
        <taxon>Pseudomonas</taxon>
    </lineage>
</organism>
<dbReference type="EMBL" id="CABVJG010000003">
    <property type="protein sequence ID" value="VVP91704.1"/>
    <property type="molecule type" value="Genomic_DNA"/>
</dbReference>
<gene>
    <name evidence="2" type="ORF">PS925_01454</name>
</gene>
<dbReference type="RefSeq" id="WP_150793126.1">
    <property type="nucleotide sequence ID" value="NZ_CABVJG010000003.1"/>
</dbReference>
<evidence type="ECO:0000313" key="2">
    <source>
        <dbReference type="EMBL" id="VVP91704.1"/>
    </source>
</evidence>
<proteinExistence type="predicted"/>
<sequence>MTGPVHSDLLLEDSDLRQGSSASVEEIVATLALRAPPKAYCLVEEWTIFRADLTPAELTRVHAADHLPLILFAHKVLVDSRARFQPGDWVRSSMCTAFDDGIMFETKNTIYVLMGAGHEQTASLKTIFSFF</sequence>
<name>A0A5E7T078_PSEFL</name>
<accession>A0A5E7T078</accession>
<protein>
    <recommendedName>
        <fullName evidence="1">DUF6957 domain-containing protein</fullName>
    </recommendedName>
</protein>
<evidence type="ECO:0000259" key="1">
    <source>
        <dbReference type="Pfam" id="PF22275"/>
    </source>
</evidence>